<accession>A0ABX8RCQ4</accession>
<dbReference type="RefSeq" id="WP_218282199.1">
    <property type="nucleotide sequence ID" value="NZ_CP078093.1"/>
</dbReference>
<keyword evidence="3" id="KW-1185">Reference proteome</keyword>
<dbReference type="InterPro" id="IPR007921">
    <property type="entry name" value="CHAP_dom"/>
</dbReference>
<gene>
    <name evidence="2" type="ORF">KVH43_08930</name>
</gene>
<dbReference type="PROSITE" id="PS50911">
    <property type="entry name" value="CHAP"/>
    <property type="match status" value="1"/>
</dbReference>
<feature type="domain" description="Peptidase C51" evidence="1">
    <location>
        <begin position="1"/>
        <end position="124"/>
    </location>
</feature>
<dbReference type="Pfam" id="PF05257">
    <property type="entry name" value="CHAP"/>
    <property type="match status" value="1"/>
</dbReference>
<evidence type="ECO:0000313" key="2">
    <source>
        <dbReference type="EMBL" id="QXM05500.1"/>
    </source>
</evidence>
<name>A0ABX8RCQ4_9CLOT</name>
<evidence type="ECO:0000259" key="1">
    <source>
        <dbReference type="PROSITE" id="PS50911"/>
    </source>
</evidence>
<organism evidence="2 3">
    <name type="scientific">Crassaminicella indica</name>
    <dbReference type="NCBI Taxonomy" id="2855394"/>
    <lineage>
        <taxon>Bacteria</taxon>
        <taxon>Bacillati</taxon>
        <taxon>Bacillota</taxon>
        <taxon>Clostridia</taxon>
        <taxon>Eubacteriales</taxon>
        <taxon>Clostridiaceae</taxon>
        <taxon>Crassaminicella</taxon>
    </lineage>
</organism>
<dbReference type="Proteomes" id="UP000886818">
    <property type="component" value="Chromosome"/>
</dbReference>
<protein>
    <submittedName>
        <fullName evidence="2">CHAP domain-containing protein</fullName>
    </submittedName>
</protein>
<reference evidence="2" key="1">
    <citation type="submission" date="2021-07" db="EMBL/GenBank/DDBJ databases">
        <title>Complete genome sequence of Crassaminicella sp. 143-21, isolated from a deep-sea hydrothermal vent.</title>
        <authorList>
            <person name="Li X."/>
        </authorList>
    </citation>
    <scope>NUCLEOTIDE SEQUENCE</scope>
    <source>
        <strain evidence="2">143-21</strain>
    </source>
</reference>
<dbReference type="EMBL" id="CP078093">
    <property type="protein sequence ID" value="QXM05500.1"/>
    <property type="molecule type" value="Genomic_DNA"/>
</dbReference>
<proteinExistence type="predicted"/>
<sequence>MYYNAGYAGQCTWFCWGRAHEKTGKRLTFHGTNSGGQWYKNINTSNVTKRSDSLGPVTNSICSCSAQTTSAGHVIFVELVDGDTVYYTEANANGDNKISRDDGIVKKCSKSSFPPRRKAYGYIVL</sequence>
<evidence type="ECO:0000313" key="3">
    <source>
        <dbReference type="Proteomes" id="UP000886818"/>
    </source>
</evidence>